<dbReference type="EMBL" id="JAAIUW010000013">
    <property type="protein sequence ID" value="KAF7802933.1"/>
    <property type="molecule type" value="Genomic_DNA"/>
</dbReference>
<name>A0A834SIF7_9FABA</name>
<organism evidence="1 2">
    <name type="scientific">Senna tora</name>
    <dbReference type="NCBI Taxonomy" id="362788"/>
    <lineage>
        <taxon>Eukaryota</taxon>
        <taxon>Viridiplantae</taxon>
        <taxon>Streptophyta</taxon>
        <taxon>Embryophyta</taxon>
        <taxon>Tracheophyta</taxon>
        <taxon>Spermatophyta</taxon>
        <taxon>Magnoliopsida</taxon>
        <taxon>eudicotyledons</taxon>
        <taxon>Gunneridae</taxon>
        <taxon>Pentapetalae</taxon>
        <taxon>rosids</taxon>
        <taxon>fabids</taxon>
        <taxon>Fabales</taxon>
        <taxon>Fabaceae</taxon>
        <taxon>Caesalpinioideae</taxon>
        <taxon>Cassia clade</taxon>
        <taxon>Senna</taxon>
    </lineage>
</organism>
<proteinExistence type="predicted"/>
<protein>
    <submittedName>
        <fullName evidence="1">Uncharacterized protein</fullName>
    </submittedName>
</protein>
<dbReference type="Proteomes" id="UP000634136">
    <property type="component" value="Unassembled WGS sequence"/>
</dbReference>
<evidence type="ECO:0000313" key="2">
    <source>
        <dbReference type="Proteomes" id="UP000634136"/>
    </source>
</evidence>
<accession>A0A834SIF7</accession>
<comment type="caution">
    <text evidence="1">The sequence shown here is derived from an EMBL/GenBank/DDBJ whole genome shotgun (WGS) entry which is preliminary data.</text>
</comment>
<sequence length="55" mass="6256">MLTSPTFLSFNTIVTYPCRRRETETVLYARPDQRQVTGKTFPGVTLASDGREISF</sequence>
<evidence type="ECO:0000313" key="1">
    <source>
        <dbReference type="EMBL" id="KAF7802933.1"/>
    </source>
</evidence>
<dbReference type="AlphaFoldDB" id="A0A834SIF7"/>
<keyword evidence="2" id="KW-1185">Reference proteome</keyword>
<gene>
    <name evidence="1" type="ORF">G2W53_042044</name>
</gene>
<reference evidence="1" key="1">
    <citation type="submission" date="2020-09" db="EMBL/GenBank/DDBJ databases">
        <title>Genome-Enabled Discovery of Anthraquinone Biosynthesis in Senna tora.</title>
        <authorList>
            <person name="Kang S.-H."/>
            <person name="Pandey R.P."/>
            <person name="Lee C.-M."/>
            <person name="Sim J.-S."/>
            <person name="Jeong J.-T."/>
            <person name="Choi B.-S."/>
            <person name="Jung M."/>
            <person name="Ginzburg D."/>
            <person name="Zhao K."/>
            <person name="Won S.Y."/>
            <person name="Oh T.-J."/>
            <person name="Yu Y."/>
            <person name="Kim N.-H."/>
            <person name="Lee O.R."/>
            <person name="Lee T.-H."/>
            <person name="Bashyal P."/>
            <person name="Kim T.-S."/>
            <person name="Lee W.-H."/>
            <person name="Kawkins C."/>
            <person name="Kim C.-K."/>
            <person name="Kim J.S."/>
            <person name="Ahn B.O."/>
            <person name="Rhee S.Y."/>
            <person name="Sohng J.K."/>
        </authorList>
    </citation>
    <scope>NUCLEOTIDE SEQUENCE</scope>
    <source>
        <tissue evidence="1">Leaf</tissue>
    </source>
</reference>